<dbReference type="GO" id="GO:0016787">
    <property type="term" value="F:hydrolase activity"/>
    <property type="evidence" value="ECO:0007669"/>
    <property type="project" value="UniProtKB-KW"/>
</dbReference>
<feature type="region of interest" description="Disordered" evidence="5">
    <location>
        <begin position="518"/>
        <end position="548"/>
    </location>
</feature>
<keyword evidence="3 8" id="KW-0347">Helicase</keyword>
<dbReference type="PROSITE" id="PS51192">
    <property type="entry name" value="HELICASE_ATP_BIND_1"/>
    <property type="match status" value="1"/>
</dbReference>
<feature type="region of interest" description="Disordered" evidence="5">
    <location>
        <begin position="458"/>
        <end position="479"/>
    </location>
</feature>
<dbReference type="GeneID" id="25036899"/>
<feature type="compositionally biased region" description="Basic and acidic residues" evidence="5">
    <location>
        <begin position="518"/>
        <end position="541"/>
    </location>
</feature>
<dbReference type="Pfam" id="PF00271">
    <property type="entry name" value="Helicase_C"/>
    <property type="match status" value="1"/>
</dbReference>
<dbReference type="Gene3D" id="3.40.50.300">
    <property type="entry name" value="P-loop containing nucleotide triphosphate hydrolases"/>
    <property type="match status" value="2"/>
</dbReference>
<dbReference type="InterPro" id="IPR027417">
    <property type="entry name" value="P-loop_NTPase"/>
</dbReference>
<dbReference type="GO" id="GO:0005524">
    <property type="term" value="F:ATP binding"/>
    <property type="evidence" value="ECO:0007669"/>
    <property type="project" value="UniProtKB-KW"/>
</dbReference>
<protein>
    <submittedName>
        <fullName evidence="8">DEAD/DEAH box helicase</fullName>
    </submittedName>
</protein>
<evidence type="ECO:0000256" key="2">
    <source>
        <dbReference type="ARBA" id="ARBA00022801"/>
    </source>
</evidence>
<evidence type="ECO:0000256" key="4">
    <source>
        <dbReference type="ARBA" id="ARBA00022840"/>
    </source>
</evidence>
<feature type="domain" description="Helicase ATP-binding" evidence="6">
    <location>
        <begin position="746"/>
        <end position="916"/>
    </location>
</feature>
<feature type="domain" description="Helicase C-terminal" evidence="7">
    <location>
        <begin position="1162"/>
        <end position="1342"/>
    </location>
</feature>
<dbReference type="InterPro" id="IPR055124">
    <property type="entry name" value="PIN-like_DDX60"/>
</dbReference>
<keyword evidence="9" id="KW-1185">Reference proteome</keyword>
<dbReference type="GO" id="GO:0003676">
    <property type="term" value="F:nucleic acid binding"/>
    <property type="evidence" value="ECO:0007669"/>
    <property type="project" value="InterPro"/>
</dbReference>
<dbReference type="InterPro" id="IPR011545">
    <property type="entry name" value="DEAD/DEAH_box_helicase_dom"/>
</dbReference>
<dbReference type="eggNOG" id="KOG0949">
    <property type="taxonomic scope" value="Eukaryota"/>
</dbReference>
<dbReference type="InterPro" id="IPR052431">
    <property type="entry name" value="SKI2_subfamily_helicases"/>
</dbReference>
<dbReference type="CDD" id="cd18025">
    <property type="entry name" value="DEXHc_DDX60"/>
    <property type="match status" value="1"/>
</dbReference>
<dbReference type="SUPFAM" id="SSF52540">
    <property type="entry name" value="P-loop containing nucleoside triphosphate hydrolases"/>
    <property type="match status" value="1"/>
</dbReference>
<dbReference type="InterPro" id="IPR001650">
    <property type="entry name" value="Helicase_C-like"/>
</dbReference>
<dbReference type="Pfam" id="PF23002">
    <property type="entry name" value="PIN-like_DDX60"/>
    <property type="match status" value="1"/>
</dbReference>
<keyword evidence="4" id="KW-0067">ATP-binding</keyword>
<dbReference type="InterPro" id="IPR014001">
    <property type="entry name" value="Helicase_ATP-bd"/>
</dbReference>
<dbReference type="EMBL" id="KE546991">
    <property type="protein sequence ID" value="EPY51405.1"/>
    <property type="molecule type" value="Genomic_DNA"/>
</dbReference>
<dbReference type="PROSITE" id="PS51194">
    <property type="entry name" value="HELICASE_CTER"/>
    <property type="match status" value="1"/>
</dbReference>
<reference evidence="8 9" key="1">
    <citation type="journal article" date="2011" name="Science">
        <title>Comparative functional genomics of the fission yeasts.</title>
        <authorList>
            <person name="Rhind N."/>
            <person name="Chen Z."/>
            <person name="Yassour M."/>
            <person name="Thompson D.A."/>
            <person name="Haas B.J."/>
            <person name="Habib N."/>
            <person name="Wapinski I."/>
            <person name="Roy S."/>
            <person name="Lin M.F."/>
            <person name="Heiman D.I."/>
            <person name="Young S.K."/>
            <person name="Furuya K."/>
            <person name="Guo Y."/>
            <person name="Pidoux A."/>
            <person name="Chen H.M."/>
            <person name="Robbertse B."/>
            <person name="Goldberg J.M."/>
            <person name="Aoki K."/>
            <person name="Bayne E.H."/>
            <person name="Berlin A.M."/>
            <person name="Desjardins C.A."/>
            <person name="Dobbs E."/>
            <person name="Dukaj L."/>
            <person name="Fan L."/>
            <person name="FitzGerald M.G."/>
            <person name="French C."/>
            <person name="Gujja S."/>
            <person name="Hansen K."/>
            <person name="Keifenheim D."/>
            <person name="Levin J.Z."/>
            <person name="Mosher R.A."/>
            <person name="Mueller C.A."/>
            <person name="Pfiffner J."/>
            <person name="Priest M."/>
            <person name="Russ C."/>
            <person name="Smialowska A."/>
            <person name="Swoboda P."/>
            <person name="Sykes S.M."/>
            <person name="Vaughn M."/>
            <person name="Vengrova S."/>
            <person name="Yoder R."/>
            <person name="Zeng Q."/>
            <person name="Allshire R."/>
            <person name="Baulcombe D."/>
            <person name="Birren B.W."/>
            <person name="Brown W."/>
            <person name="Ekwall K."/>
            <person name="Kellis M."/>
            <person name="Leatherwood J."/>
            <person name="Levin H."/>
            <person name="Margalit H."/>
            <person name="Martienssen R."/>
            <person name="Nieduszynski C.A."/>
            <person name="Spatafora J.W."/>
            <person name="Friedman N."/>
            <person name="Dalgaard J.Z."/>
            <person name="Baumann P."/>
            <person name="Niki H."/>
            <person name="Regev A."/>
            <person name="Nusbaum C."/>
        </authorList>
    </citation>
    <scope>NUCLEOTIDE SEQUENCE [LARGE SCALE GENOMIC DNA]</scope>
    <source>
        <strain evidence="9">OY26 / ATCC MYA-4695 / CBS 11777 / NBRC 106824 / NRRL Y48691</strain>
    </source>
</reference>
<dbReference type="OrthoDB" id="2320933at2759"/>
<dbReference type="RefSeq" id="XP_013023972.1">
    <property type="nucleotide sequence ID" value="XM_013168518.1"/>
</dbReference>
<dbReference type="SMART" id="SM00487">
    <property type="entry name" value="DEXDc"/>
    <property type="match status" value="1"/>
</dbReference>
<dbReference type="HOGENOM" id="CLU_002305_2_0_1"/>
<evidence type="ECO:0000256" key="3">
    <source>
        <dbReference type="ARBA" id="ARBA00022806"/>
    </source>
</evidence>
<keyword evidence="2" id="KW-0378">Hydrolase</keyword>
<dbReference type="Pfam" id="PF26076">
    <property type="entry name" value="WHD_DDX60"/>
    <property type="match status" value="1"/>
</dbReference>
<dbReference type="STRING" id="653667.S9W051"/>
<dbReference type="FunFam" id="3.40.50.300:FF:001039">
    <property type="entry name" value="ATP-dependent RNA helicase DDX60"/>
    <property type="match status" value="1"/>
</dbReference>
<evidence type="ECO:0000259" key="6">
    <source>
        <dbReference type="PROSITE" id="PS51192"/>
    </source>
</evidence>
<proteinExistence type="predicted"/>
<sequence length="1719" mass="195719">MQPFFLLPFTFINMSEEIARLTTVQNYRSVDLIGDFAGEELFLIDGDSLIFHILAQDCQFLGKNGVQILYAIYLLEKELAKFKSARLNFCIVFFKNWEALYSNYDDILRSSLLLFRRVAIRHLRKYVPVFQFKSLTDSQWSVFIAKHRPYGFMVLDNNKNTKEGGLAITDEQLMVFKSFIFFALSDGVPVALLGSYEFVDNKISMCILPSFFTRSTEAVEEASKLISDYLEKFGKNRQSIDLPEVNIDACPTNAMRVQTLAAAWLIKNESSSPLSRDLAKMIVISAAVLEHLNLNSRPQPSFPLYEDPAIQKFISSYLGCASSILNLLDSKVDGFHDLFDARLFVRLVSDVALGEFYIPDICREYALSNWKLVIDAIPDAGDLFDLSSFSSISKELCTPIEAPASEIDTSLVPYGDPVISQFYNTEEWAVQPKELQPVETVLDFSKLRINDKSATSKRYDDISATKKTGDSNKDKRQVDRMRRQDQFFISHIQKYASSLTGAKGGQLKRQTIFTQTLKEAKSQSEEAPKNKSKAKDKENAAKKGKPVKLSKAEQIRAEIAAKKSEKEENKNDYMWRETRNELGRIKDLNLRSNRIDQLLNTRTYDPYIENEMRLYRIRVLISLWTAACVTDESKEKNIRIVVEIFREISIVYPRPITKQVKTALDDTLTALGFENVIRKAKKLETRPLSFPFVLPDLEEEEFDLEVPFTSPTFQLLHFGEYMERSMGSAPDDRVAFDPDEWQRQTLDILDKDESVFVVAPTSSGKTFISFYAMEKVLRDNDEGVVIYVAPTKALVNQLSAEVYARFNKHYPHAGQTVWSVYTRDYRINNPTNCQVLITVPHVLQTMLLQPALANAWCPKIRRIIFDEIHCIGQMEDGMVEEQLLLLAPCPIVALSATVGNPEEFHTWLSALQRAHANPIHLIVHEHRYSDLRKFVYGGAKEFNGLHVEGDNGQIALIHPAAAMSFSEGTTTNLAFEPRDCLQLYYAMKLVSKGDFKVSKRLDPDRYFEDIPFIKKVDVVGYEKKIKATIDTWASLPNAFAPNSPLQALIKHFCNDPQRVVNSQLQLYNSAYSLDAIASNLLPMLKDLHTQELLPALCFNYDRQECEYLAETVFKGLVEKERDWRENSEEWKEKMREYKKWQAAAGQRAKQMEKFEKTATEKQKEQALKESGDTSWIEFFDPEEPSPEFSFAGAKSTYGKEELYRDVESLRRRQVVPEWFVDALYRGIGVHHSGLNRRYRQMVEVLFRCGQLSVVIATRTLSLGINMPCRTVVFLGDNLQLNALNFHQAAGRAGRRGFDLLGHVGFLGVPLHKVYRLLTTKLWDIQGQFPLTTSLVLQLSQLISGSQAAPFARNTIRSILDEPKFMQNGAVLSNQVNHHLRFVIEYLLREGLLDDFGKPINLSNLTMHLYYTEPSNYAFMNLLRAGIFHKIADKYSSDKLGALNDTITILCHLFGRIRINEQFALSLKNRDEFAPSEIILPSLPQDIVEVLNAHDERVLNLYKTYAYYYREHGNVGVEENKLPLSNIKFDGTAKLSKTVPTGVVSDFCGLAGFSDATAKSVSDFMEQTPDGVFLKTSRLPVFEVNKGSLNAYLLDFFTHGSVDLLVEQNGLKQSEIWFVLNDFSLVLATICSCIGNLLNLVTDDDIENAMSALEDSNAVQASTEGESGSTDWMQNMNGNYSTSLASPELQDKMDMNLFKVYCMFLEVRNQFDAKFRKMWA</sequence>
<dbReference type="InterPro" id="IPR059032">
    <property type="entry name" value="WHD_DDX60"/>
</dbReference>
<evidence type="ECO:0000256" key="5">
    <source>
        <dbReference type="SAM" id="MobiDB-lite"/>
    </source>
</evidence>
<dbReference type="PANTHER" id="PTHR44533">
    <property type="entry name" value="DEAD/H RNA HELICASE, PUTATIVE-RELATED"/>
    <property type="match status" value="1"/>
</dbReference>
<name>S9W051_SCHCR</name>
<evidence type="ECO:0000313" key="8">
    <source>
        <dbReference type="EMBL" id="EPY51405.1"/>
    </source>
</evidence>
<accession>S9W051</accession>
<evidence type="ECO:0000313" key="9">
    <source>
        <dbReference type="Proteomes" id="UP000015464"/>
    </source>
</evidence>
<dbReference type="SMART" id="SM00490">
    <property type="entry name" value="HELICc"/>
    <property type="match status" value="1"/>
</dbReference>
<organism evidence="8 9">
    <name type="scientific">Schizosaccharomyces cryophilus (strain OY26 / ATCC MYA-4695 / CBS 11777 / NBRC 106824 / NRRL Y48691)</name>
    <name type="common">Fission yeast</name>
    <dbReference type="NCBI Taxonomy" id="653667"/>
    <lineage>
        <taxon>Eukaryota</taxon>
        <taxon>Fungi</taxon>
        <taxon>Dikarya</taxon>
        <taxon>Ascomycota</taxon>
        <taxon>Taphrinomycotina</taxon>
        <taxon>Schizosaccharomycetes</taxon>
        <taxon>Schizosaccharomycetales</taxon>
        <taxon>Schizosaccharomycetaceae</taxon>
        <taxon>Schizosaccharomyces</taxon>
    </lineage>
</organism>
<dbReference type="Proteomes" id="UP000015464">
    <property type="component" value="Unassembled WGS sequence"/>
</dbReference>
<dbReference type="PANTHER" id="PTHR44533:SF4">
    <property type="entry name" value="DEAD_H RNA HELICASE, PUTATIVE-RELATED"/>
    <property type="match status" value="1"/>
</dbReference>
<keyword evidence="1" id="KW-0547">Nucleotide-binding</keyword>
<evidence type="ECO:0000259" key="7">
    <source>
        <dbReference type="PROSITE" id="PS51194"/>
    </source>
</evidence>
<dbReference type="GO" id="GO:0005737">
    <property type="term" value="C:cytoplasm"/>
    <property type="evidence" value="ECO:0007669"/>
    <property type="project" value="TreeGrafter"/>
</dbReference>
<gene>
    <name evidence="8" type="ORF">SPOG_02576</name>
</gene>
<dbReference type="OMA" id="GYFHRLC"/>
<dbReference type="GO" id="GO:0004386">
    <property type="term" value="F:helicase activity"/>
    <property type="evidence" value="ECO:0007669"/>
    <property type="project" value="UniProtKB-KW"/>
</dbReference>
<dbReference type="Pfam" id="PF00270">
    <property type="entry name" value="DEAD"/>
    <property type="match status" value="1"/>
</dbReference>
<evidence type="ECO:0000256" key="1">
    <source>
        <dbReference type="ARBA" id="ARBA00022741"/>
    </source>
</evidence>